<evidence type="ECO:0000313" key="1">
    <source>
        <dbReference type="EMBL" id="PWA07841.1"/>
    </source>
</evidence>
<gene>
    <name evidence="1" type="ORF">DB891_13455</name>
</gene>
<dbReference type="InterPro" id="IPR032710">
    <property type="entry name" value="NTF2-like_dom_sf"/>
</dbReference>
<name>A0A2U1JRP6_9FLAO</name>
<accession>A0A2U1JRP6</accession>
<dbReference type="SUPFAM" id="SSF54427">
    <property type="entry name" value="NTF2-like"/>
    <property type="match status" value="1"/>
</dbReference>
<comment type="caution">
    <text evidence="1">The sequence shown here is derived from an EMBL/GenBank/DDBJ whole genome shotgun (WGS) entry which is preliminary data.</text>
</comment>
<sequence>MSAKEIVKSFYKSDAIINPEIMKEYLHPDFSLEWNSSKGFIQMDYDALMKFTNEISRAYVRTKVRISHIIEENNLVSVRFSHFVKTIENPREEMLLAHIMIVWELKDNKLYKGYQMSQIL</sequence>
<evidence type="ECO:0008006" key="3">
    <source>
        <dbReference type="Google" id="ProtNLM"/>
    </source>
</evidence>
<dbReference type="Gene3D" id="3.10.450.50">
    <property type="match status" value="1"/>
</dbReference>
<reference evidence="1 2" key="1">
    <citation type="submission" date="2018-04" db="EMBL/GenBank/DDBJ databases">
        <title>Flavobacterium sp. nov., isolated from glacier ice.</title>
        <authorList>
            <person name="Liu Q."/>
            <person name="Xin Y.-H."/>
        </authorList>
    </citation>
    <scope>NUCLEOTIDE SEQUENCE [LARGE SCALE GENOMIC DNA]</scope>
    <source>
        <strain evidence="1 2">LB2P30</strain>
    </source>
</reference>
<keyword evidence="2" id="KW-1185">Reference proteome</keyword>
<dbReference type="EMBL" id="QCZH01000018">
    <property type="protein sequence ID" value="PWA07841.1"/>
    <property type="molecule type" value="Genomic_DNA"/>
</dbReference>
<dbReference type="Proteomes" id="UP000245618">
    <property type="component" value="Unassembled WGS sequence"/>
</dbReference>
<evidence type="ECO:0000313" key="2">
    <source>
        <dbReference type="Proteomes" id="UP000245618"/>
    </source>
</evidence>
<dbReference type="RefSeq" id="WP_116764099.1">
    <property type="nucleotide sequence ID" value="NZ_QCZH01000018.1"/>
</dbReference>
<dbReference type="OrthoDB" id="1452256at2"/>
<proteinExistence type="predicted"/>
<organism evidence="1 2">
    <name type="scientific">Flavobacterium laiguense</name>
    <dbReference type="NCBI Taxonomy" id="2169409"/>
    <lineage>
        <taxon>Bacteria</taxon>
        <taxon>Pseudomonadati</taxon>
        <taxon>Bacteroidota</taxon>
        <taxon>Flavobacteriia</taxon>
        <taxon>Flavobacteriales</taxon>
        <taxon>Flavobacteriaceae</taxon>
        <taxon>Flavobacterium</taxon>
    </lineage>
</organism>
<dbReference type="AlphaFoldDB" id="A0A2U1JRP6"/>
<protein>
    <recommendedName>
        <fullName evidence="3">Nuclear transport factor 2 family protein</fullName>
    </recommendedName>
</protein>